<dbReference type="InterPro" id="IPR017972">
    <property type="entry name" value="Cyt_P450_CS"/>
</dbReference>
<dbReference type="EMBL" id="OBQK01000025">
    <property type="protein sequence ID" value="SOC58220.1"/>
    <property type="molecule type" value="Genomic_DNA"/>
</dbReference>
<evidence type="ECO:0000313" key="1">
    <source>
        <dbReference type="EMBL" id="SOC58220.1"/>
    </source>
</evidence>
<proteinExistence type="predicted"/>
<accession>A0A285VVV7</accession>
<organism evidence="1 2">
    <name type="scientific">Ornithinimicrobium cerasi</name>
    <dbReference type="NCBI Taxonomy" id="2248773"/>
    <lineage>
        <taxon>Bacteria</taxon>
        <taxon>Bacillati</taxon>
        <taxon>Actinomycetota</taxon>
        <taxon>Actinomycetes</taxon>
        <taxon>Micrococcales</taxon>
        <taxon>Ornithinimicrobiaceae</taxon>
        <taxon>Ornithinimicrobium</taxon>
    </lineage>
</organism>
<protein>
    <recommendedName>
        <fullName evidence="3">Cytochrome P450</fullName>
    </recommendedName>
</protein>
<dbReference type="Proteomes" id="UP000219688">
    <property type="component" value="Unassembled WGS sequence"/>
</dbReference>
<dbReference type="SUPFAM" id="SSF48264">
    <property type="entry name" value="Cytochrome P450"/>
    <property type="match status" value="1"/>
</dbReference>
<evidence type="ECO:0000313" key="2">
    <source>
        <dbReference type="Proteomes" id="UP000219688"/>
    </source>
</evidence>
<sequence>FGDGEHRCPGQPLALLESDVLLRRLLARRPQIVREPDLGWDHLIEGYWLRGLQLAW</sequence>
<gene>
    <name evidence="1" type="ORF">SAMN05421879_12518</name>
</gene>
<reference evidence="2" key="1">
    <citation type="submission" date="2017-08" db="EMBL/GenBank/DDBJ databases">
        <authorList>
            <person name="Varghese N."/>
            <person name="Submissions S."/>
        </authorList>
    </citation>
    <scope>NUCLEOTIDE SEQUENCE [LARGE SCALE GENOMIC DNA]</scope>
    <source>
        <strain evidence="2">USBA17B2</strain>
    </source>
</reference>
<name>A0A285VVV7_9MICO</name>
<dbReference type="PROSITE" id="PS00086">
    <property type="entry name" value="CYTOCHROME_P450"/>
    <property type="match status" value="1"/>
</dbReference>
<dbReference type="GO" id="GO:0004497">
    <property type="term" value="F:monooxygenase activity"/>
    <property type="evidence" value="ECO:0007669"/>
    <property type="project" value="InterPro"/>
</dbReference>
<evidence type="ECO:0008006" key="3">
    <source>
        <dbReference type="Google" id="ProtNLM"/>
    </source>
</evidence>
<keyword evidence="2" id="KW-1185">Reference proteome</keyword>
<dbReference type="Gene3D" id="1.10.630.10">
    <property type="entry name" value="Cytochrome P450"/>
    <property type="match status" value="1"/>
</dbReference>
<dbReference type="AlphaFoldDB" id="A0A285VVV7"/>
<dbReference type="InterPro" id="IPR036396">
    <property type="entry name" value="Cyt_P450_sf"/>
</dbReference>
<dbReference type="GO" id="GO:0005506">
    <property type="term" value="F:iron ion binding"/>
    <property type="evidence" value="ECO:0007669"/>
    <property type="project" value="InterPro"/>
</dbReference>
<dbReference type="GO" id="GO:0016705">
    <property type="term" value="F:oxidoreductase activity, acting on paired donors, with incorporation or reduction of molecular oxygen"/>
    <property type="evidence" value="ECO:0007669"/>
    <property type="project" value="InterPro"/>
</dbReference>
<dbReference type="GO" id="GO:0020037">
    <property type="term" value="F:heme binding"/>
    <property type="evidence" value="ECO:0007669"/>
    <property type="project" value="InterPro"/>
</dbReference>
<feature type="non-terminal residue" evidence="1">
    <location>
        <position position="1"/>
    </location>
</feature>